<dbReference type="PROSITE" id="PS51257">
    <property type="entry name" value="PROKAR_LIPOPROTEIN"/>
    <property type="match status" value="1"/>
</dbReference>
<keyword evidence="4" id="KW-1185">Reference proteome</keyword>
<protein>
    <submittedName>
        <fullName evidence="3">Uncharacterized protein</fullName>
    </submittedName>
</protein>
<gene>
    <name evidence="3" type="ORF">SM116_09025</name>
</gene>
<proteinExistence type="predicted"/>
<sequence length="232" mass="23323">MTLRRFRATAAILFAVTLLPLAVGCAPQSPSGGAPVVTQQGNPDTGGSDQGGTDQGQTEGAPDPGQPAKDAGIATTFGGPSQGDQGTKILADDQVCKTVALFWGAAIPDGVTYRIDSGVGADVTGARPVQVGGLQVAPGPCDDQGSPDCLSTTLDAQGQPGTCSVVVRVDSSLHEGTALLFVGTLTCPDAGTCHAVETRDAQQGPAVFVCSPAWLQADDTRQCDAGTWKATG</sequence>
<evidence type="ECO:0000256" key="1">
    <source>
        <dbReference type="SAM" id="MobiDB-lite"/>
    </source>
</evidence>
<organism evidence="3 4">
    <name type="scientific">Microbacterium rhizosphaerae</name>
    <dbReference type="NCBI Taxonomy" id="1678237"/>
    <lineage>
        <taxon>Bacteria</taxon>
        <taxon>Bacillati</taxon>
        <taxon>Actinomycetota</taxon>
        <taxon>Actinomycetes</taxon>
        <taxon>Micrococcales</taxon>
        <taxon>Microbacteriaceae</taxon>
        <taxon>Microbacterium</taxon>
    </lineage>
</organism>
<dbReference type="EMBL" id="CP139368">
    <property type="protein sequence ID" value="WPR87941.1"/>
    <property type="molecule type" value="Genomic_DNA"/>
</dbReference>
<feature type="region of interest" description="Disordered" evidence="1">
    <location>
        <begin position="29"/>
        <end position="86"/>
    </location>
</feature>
<evidence type="ECO:0000313" key="4">
    <source>
        <dbReference type="Proteomes" id="UP001323798"/>
    </source>
</evidence>
<accession>A0ABZ0SFY6</accession>
<name>A0ABZ0SFY6_9MICO</name>
<keyword evidence="2" id="KW-0732">Signal</keyword>
<evidence type="ECO:0000256" key="2">
    <source>
        <dbReference type="SAM" id="SignalP"/>
    </source>
</evidence>
<dbReference type="RefSeq" id="WP_320940663.1">
    <property type="nucleotide sequence ID" value="NZ_BAABEU010000010.1"/>
</dbReference>
<reference evidence="3 4" key="1">
    <citation type="submission" date="2023-11" db="EMBL/GenBank/DDBJ databases">
        <title>Genome sequence of Microbacterium rhizosphaerae KACC 19337.</title>
        <authorList>
            <person name="Choi H."/>
            <person name="Kim S."/>
            <person name="Kim Y."/>
            <person name="Kwon S.-W."/>
            <person name="Heo J."/>
        </authorList>
    </citation>
    <scope>NUCLEOTIDE SEQUENCE [LARGE SCALE GENOMIC DNA]</scope>
    <source>
        <strain evidence="3 4">KACC 19337</strain>
    </source>
</reference>
<feature type="chain" id="PRO_5047235469" evidence="2">
    <location>
        <begin position="26"/>
        <end position="232"/>
    </location>
</feature>
<dbReference type="Proteomes" id="UP001323798">
    <property type="component" value="Chromosome"/>
</dbReference>
<evidence type="ECO:0000313" key="3">
    <source>
        <dbReference type="EMBL" id="WPR87941.1"/>
    </source>
</evidence>
<feature type="signal peptide" evidence="2">
    <location>
        <begin position="1"/>
        <end position="25"/>
    </location>
</feature>